<feature type="transmembrane region" description="Helical" evidence="7">
    <location>
        <begin position="360"/>
        <end position="384"/>
    </location>
</feature>
<keyword evidence="5 7" id="KW-0472">Membrane</keyword>
<dbReference type="Proteomes" id="UP000178040">
    <property type="component" value="Unassembled WGS sequence"/>
</dbReference>
<feature type="transmembrane region" description="Helical" evidence="7">
    <location>
        <begin position="23"/>
        <end position="46"/>
    </location>
</feature>
<dbReference type="GO" id="GO:0022857">
    <property type="term" value="F:transmembrane transporter activity"/>
    <property type="evidence" value="ECO:0007669"/>
    <property type="project" value="TreeGrafter"/>
</dbReference>
<evidence type="ECO:0000256" key="3">
    <source>
        <dbReference type="ARBA" id="ARBA00022692"/>
    </source>
</evidence>
<dbReference type="PANTHER" id="PTHR30572:SF4">
    <property type="entry name" value="ABC TRANSPORTER PERMEASE YTRF"/>
    <property type="match status" value="1"/>
</dbReference>
<comment type="similarity">
    <text evidence="6">Belongs to the ABC-4 integral membrane protein family.</text>
</comment>
<reference evidence="10 11" key="1">
    <citation type="journal article" date="2016" name="Nat. Commun.">
        <title>Thousands of microbial genomes shed light on interconnected biogeochemical processes in an aquifer system.</title>
        <authorList>
            <person name="Anantharaman K."/>
            <person name="Brown C.T."/>
            <person name="Hug L.A."/>
            <person name="Sharon I."/>
            <person name="Castelle C.J."/>
            <person name="Probst A.J."/>
            <person name="Thomas B.C."/>
            <person name="Singh A."/>
            <person name="Wilkins M.J."/>
            <person name="Karaoz U."/>
            <person name="Brodie E.L."/>
            <person name="Williams K.H."/>
            <person name="Hubbard S.S."/>
            <person name="Banfield J.F."/>
        </authorList>
    </citation>
    <scope>NUCLEOTIDE SEQUENCE [LARGE SCALE GENOMIC DNA]</scope>
</reference>
<evidence type="ECO:0000256" key="5">
    <source>
        <dbReference type="ARBA" id="ARBA00023136"/>
    </source>
</evidence>
<dbReference type="Pfam" id="PF02687">
    <property type="entry name" value="FtsX"/>
    <property type="match status" value="1"/>
</dbReference>
<dbReference type="PANTHER" id="PTHR30572">
    <property type="entry name" value="MEMBRANE COMPONENT OF TRANSPORTER-RELATED"/>
    <property type="match status" value="1"/>
</dbReference>
<sequence>MINLIAVYKEAIADFSRNKVRTFLTSLGILIGVFAVVILMALGLGLKKYISDQFEALGKSTLFLVPGRVLSGGGFSASVSSLTGRFDNRDLENLKRIDNVIGVAPIALKSAKVMGTIKEDFADILFSSEAIVDIMGFEVDMGRFFNKNDVTKRAKVIVLGPRIASDLFGSSEEALGKKIRIENVRFTIIGITKSRGGGGMGGFDYDKYFYGPYTTGYIFNPDKKFFRLSVKVKSENYISQVREDIKQKLLKRYEEEDFSIVEPTELMTAITSIFSILNLVLVAIAAVSLVVGGIGIMNIMYVTVSDRIKEIGIRRALGAHQSDILYQFLAESILLSLTGGFLGLAFAYLGIFFLNRYFPAYIDGLTVVISLVVSSAIGITFGVFPARKAANLEPVEAMRYE</sequence>
<dbReference type="InterPro" id="IPR003838">
    <property type="entry name" value="ABC3_permease_C"/>
</dbReference>
<dbReference type="InterPro" id="IPR050250">
    <property type="entry name" value="Macrolide_Exporter_MacB"/>
</dbReference>
<feature type="transmembrane region" description="Helical" evidence="7">
    <location>
        <begin position="325"/>
        <end position="354"/>
    </location>
</feature>
<dbReference type="EMBL" id="MGAI01000046">
    <property type="protein sequence ID" value="OGK43573.1"/>
    <property type="molecule type" value="Genomic_DNA"/>
</dbReference>
<comment type="subcellular location">
    <subcellularLocation>
        <location evidence="1">Cell membrane</location>
        <topology evidence="1">Multi-pass membrane protein</topology>
    </subcellularLocation>
</comment>
<feature type="transmembrane region" description="Helical" evidence="7">
    <location>
        <begin position="276"/>
        <end position="304"/>
    </location>
</feature>
<proteinExistence type="inferred from homology"/>
<evidence type="ECO:0000256" key="7">
    <source>
        <dbReference type="SAM" id="Phobius"/>
    </source>
</evidence>
<comment type="caution">
    <text evidence="10">The sequence shown here is derived from an EMBL/GenBank/DDBJ whole genome shotgun (WGS) entry which is preliminary data.</text>
</comment>
<evidence type="ECO:0000256" key="1">
    <source>
        <dbReference type="ARBA" id="ARBA00004651"/>
    </source>
</evidence>
<gene>
    <name evidence="10" type="ORF">A3B40_05795</name>
</gene>
<dbReference type="AlphaFoldDB" id="A0A1F7IJP8"/>
<evidence type="ECO:0000259" key="9">
    <source>
        <dbReference type="Pfam" id="PF12704"/>
    </source>
</evidence>
<evidence type="ECO:0000256" key="4">
    <source>
        <dbReference type="ARBA" id="ARBA00022989"/>
    </source>
</evidence>
<accession>A0A1F7IJP8</accession>
<dbReference type="Pfam" id="PF12704">
    <property type="entry name" value="MacB_PCD"/>
    <property type="match status" value="1"/>
</dbReference>
<evidence type="ECO:0008006" key="12">
    <source>
        <dbReference type="Google" id="ProtNLM"/>
    </source>
</evidence>
<evidence type="ECO:0000313" key="11">
    <source>
        <dbReference type="Proteomes" id="UP000178040"/>
    </source>
</evidence>
<evidence type="ECO:0000256" key="2">
    <source>
        <dbReference type="ARBA" id="ARBA00022475"/>
    </source>
</evidence>
<evidence type="ECO:0000313" key="10">
    <source>
        <dbReference type="EMBL" id="OGK43573.1"/>
    </source>
</evidence>
<dbReference type="GO" id="GO:0005886">
    <property type="term" value="C:plasma membrane"/>
    <property type="evidence" value="ECO:0007669"/>
    <property type="project" value="UniProtKB-SubCell"/>
</dbReference>
<name>A0A1F7IJP8_9BACT</name>
<evidence type="ECO:0000256" key="6">
    <source>
        <dbReference type="ARBA" id="ARBA00038076"/>
    </source>
</evidence>
<dbReference type="InterPro" id="IPR025857">
    <property type="entry name" value="MacB_PCD"/>
</dbReference>
<keyword evidence="3 7" id="KW-0812">Transmembrane</keyword>
<keyword evidence="2" id="KW-1003">Cell membrane</keyword>
<organism evidence="10 11">
    <name type="scientific">Candidatus Roizmanbacteria bacterium RIFCSPLOWO2_01_FULL_37_16</name>
    <dbReference type="NCBI Taxonomy" id="1802058"/>
    <lineage>
        <taxon>Bacteria</taxon>
        <taxon>Candidatus Roizmaniibacteriota</taxon>
    </lineage>
</organism>
<feature type="domain" description="ABC3 transporter permease C-terminal" evidence="8">
    <location>
        <begin position="283"/>
        <end position="394"/>
    </location>
</feature>
<protein>
    <recommendedName>
        <fullName evidence="12">ABC transporter permease</fullName>
    </recommendedName>
</protein>
<evidence type="ECO:0000259" key="8">
    <source>
        <dbReference type="Pfam" id="PF02687"/>
    </source>
</evidence>
<keyword evidence="4 7" id="KW-1133">Transmembrane helix</keyword>
<feature type="domain" description="MacB-like periplasmic core" evidence="9">
    <location>
        <begin position="22"/>
        <end position="247"/>
    </location>
</feature>